<dbReference type="GO" id="GO:0005737">
    <property type="term" value="C:cytoplasm"/>
    <property type="evidence" value="ECO:0007669"/>
    <property type="project" value="UniProtKB-SubCell"/>
</dbReference>
<dbReference type="AlphaFoldDB" id="A0A382XPZ2"/>
<feature type="non-terminal residue" evidence="8">
    <location>
        <position position="1"/>
    </location>
</feature>
<evidence type="ECO:0000256" key="7">
    <source>
        <dbReference type="ARBA" id="ARBA00022691"/>
    </source>
</evidence>
<evidence type="ECO:0000256" key="5">
    <source>
        <dbReference type="ARBA" id="ARBA00022603"/>
    </source>
</evidence>
<evidence type="ECO:0000256" key="4">
    <source>
        <dbReference type="ARBA" id="ARBA00022490"/>
    </source>
</evidence>
<organism evidence="8">
    <name type="scientific">marine metagenome</name>
    <dbReference type="NCBI Taxonomy" id="408172"/>
    <lineage>
        <taxon>unclassified sequences</taxon>
        <taxon>metagenomes</taxon>
        <taxon>ecological metagenomes</taxon>
    </lineage>
</organism>
<dbReference type="PANTHER" id="PTHR11579:SF0">
    <property type="entry name" value="PROTEIN-L-ISOASPARTATE(D-ASPARTATE) O-METHYLTRANSFERASE"/>
    <property type="match status" value="1"/>
</dbReference>
<dbReference type="SUPFAM" id="SSF53335">
    <property type="entry name" value="S-adenosyl-L-methionine-dependent methyltransferases"/>
    <property type="match status" value="1"/>
</dbReference>
<name>A0A382XPZ2_9ZZZZ</name>
<evidence type="ECO:0000256" key="2">
    <source>
        <dbReference type="ARBA" id="ARBA00005369"/>
    </source>
</evidence>
<accession>A0A382XPZ2</accession>
<dbReference type="GO" id="GO:0004719">
    <property type="term" value="F:protein-L-isoaspartate (D-aspartate) O-methyltransferase activity"/>
    <property type="evidence" value="ECO:0007669"/>
    <property type="project" value="UniProtKB-EC"/>
</dbReference>
<evidence type="ECO:0000313" key="8">
    <source>
        <dbReference type="EMBL" id="SVD72501.1"/>
    </source>
</evidence>
<reference evidence="8" key="1">
    <citation type="submission" date="2018-05" db="EMBL/GenBank/DDBJ databases">
        <authorList>
            <person name="Lanie J.A."/>
            <person name="Ng W.-L."/>
            <person name="Kazmierczak K.M."/>
            <person name="Andrzejewski T.M."/>
            <person name="Davidsen T.M."/>
            <person name="Wayne K.J."/>
            <person name="Tettelin H."/>
            <person name="Glass J.I."/>
            <person name="Rusch D."/>
            <person name="Podicherti R."/>
            <person name="Tsui H.-C.T."/>
            <person name="Winkler M.E."/>
        </authorList>
    </citation>
    <scope>NUCLEOTIDE SEQUENCE</scope>
</reference>
<comment type="similarity">
    <text evidence="2">Belongs to the methyltransferase superfamily. L-isoaspartyl/D-aspartyl protein methyltransferase family.</text>
</comment>
<proteinExistence type="inferred from homology"/>
<dbReference type="GO" id="GO:0032259">
    <property type="term" value="P:methylation"/>
    <property type="evidence" value="ECO:0007669"/>
    <property type="project" value="UniProtKB-KW"/>
</dbReference>
<comment type="subcellular location">
    <subcellularLocation>
        <location evidence="1">Cytoplasm</location>
    </subcellularLocation>
</comment>
<dbReference type="InterPro" id="IPR029063">
    <property type="entry name" value="SAM-dependent_MTases_sf"/>
</dbReference>
<keyword evidence="7" id="KW-0949">S-adenosyl-L-methionine</keyword>
<dbReference type="EMBL" id="UINC01169119">
    <property type="protein sequence ID" value="SVD72501.1"/>
    <property type="molecule type" value="Genomic_DNA"/>
</dbReference>
<keyword evidence="6" id="KW-0808">Transferase</keyword>
<dbReference type="InterPro" id="IPR000682">
    <property type="entry name" value="PCMT"/>
</dbReference>
<keyword evidence="5" id="KW-0489">Methyltransferase</keyword>
<gene>
    <name evidence="8" type="ORF">METZ01_LOCUS425355</name>
</gene>
<evidence type="ECO:0000256" key="1">
    <source>
        <dbReference type="ARBA" id="ARBA00004496"/>
    </source>
</evidence>
<evidence type="ECO:0000256" key="6">
    <source>
        <dbReference type="ARBA" id="ARBA00022679"/>
    </source>
</evidence>
<dbReference type="PANTHER" id="PTHR11579">
    <property type="entry name" value="PROTEIN-L-ISOASPARTATE O-METHYLTRANSFERASE"/>
    <property type="match status" value="1"/>
</dbReference>
<dbReference type="CDD" id="cd02440">
    <property type="entry name" value="AdoMet_MTases"/>
    <property type="match status" value="1"/>
</dbReference>
<sequence length="192" mass="20837">VLTPKENTSQHSRVSLLLEQISADARSTANWTGRPVFDDVVMRALELVPRHAFVPDQDQALAYANRPLSIGHGQTISQPYIVALMTVLLELEPSHRALEVGTGCGYQTAILAELVDQVFTIEVVSELAAKAKEKLNYLGYNTIDFRTGNGREGWLEKAPFQAILVTAASGSIPLALVDQLDLGGRMVIPIGS</sequence>
<protein>
    <recommendedName>
        <fullName evidence="3">protein-L-isoaspartate(D-aspartate) O-methyltransferase</fullName>
        <ecNumber evidence="3">2.1.1.77</ecNumber>
    </recommendedName>
</protein>
<dbReference type="EC" id="2.1.1.77" evidence="3"/>
<evidence type="ECO:0000256" key="3">
    <source>
        <dbReference type="ARBA" id="ARBA00011890"/>
    </source>
</evidence>
<dbReference type="Pfam" id="PF01135">
    <property type="entry name" value="PCMT"/>
    <property type="match status" value="1"/>
</dbReference>
<dbReference type="Gene3D" id="3.40.50.150">
    <property type="entry name" value="Vaccinia Virus protein VP39"/>
    <property type="match status" value="1"/>
</dbReference>
<dbReference type="NCBIfam" id="TIGR00080">
    <property type="entry name" value="pimt"/>
    <property type="match status" value="1"/>
</dbReference>
<keyword evidence="4" id="KW-0963">Cytoplasm</keyword>
<dbReference type="NCBIfam" id="NF001453">
    <property type="entry name" value="PRK00312.1"/>
    <property type="match status" value="1"/>
</dbReference>